<dbReference type="InterPro" id="IPR057727">
    <property type="entry name" value="WCX_dom"/>
</dbReference>
<dbReference type="AlphaFoldDB" id="R6V0D3"/>
<accession>R6V0D3</accession>
<reference evidence="2" key="1">
    <citation type="submission" date="2012-11" db="EMBL/GenBank/DDBJ databases">
        <title>Dependencies among metagenomic species, viruses, plasmids and units of genetic variation.</title>
        <authorList>
            <person name="Nielsen H.B."/>
            <person name="Almeida M."/>
            <person name="Juncker A.S."/>
            <person name="Rasmussen S."/>
            <person name="Li J."/>
            <person name="Sunagawa S."/>
            <person name="Plichta D."/>
            <person name="Gautier L."/>
            <person name="Le Chatelier E."/>
            <person name="Peletier E."/>
            <person name="Bonde I."/>
            <person name="Nielsen T."/>
            <person name="Manichanh C."/>
            <person name="Arumugam M."/>
            <person name="Batto J."/>
            <person name="Santos M.B.Q.D."/>
            <person name="Blom N."/>
            <person name="Borruel N."/>
            <person name="Burgdorf K.S."/>
            <person name="Boumezbeur F."/>
            <person name="Casellas F."/>
            <person name="Dore J."/>
            <person name="Guarner F."/>
            <person name="Hansen T."/>
            <person name="Hildebrand F."/>
            <person name="Kaas R.S."/>
            <person name="Kennedy S."/>
            <person name="Kristiansen K."/>
            <person name="Kultima J.R."/>
            <person name="Leonard P."/>
            <person name="Levenez F."/>
            <person name="Lund O."/>
            <person name="Moumen B."/>
            <person name="Le Paslier D."/>
            <person name="Pons N."/>
            <person name="Pedersen O."/>
            <person name="Prifti E."/>
            <person name="Qin J."/>
            <person name="Raes J."/>
            <person name="Tap J."/>
            <person name="Tims S."/>
            <person name="Ussery D.W."/>
            <person name="Yamada T."/>
            <person name="MetaHit consortium"/>
            <person name="Renault P."/>
            <person name="Sicheritz-Ponten T."/>
            <person name="Bork P."/>
            <person name="Wang J."/>
            <person name="Brunak S."/>
            <person name="Ehrlich S.D."/>
        </authorList>
    </citation>
    <scope>NUCLEOTIDE SEQUENCE [LARGE SCALE GENOMIC DNA]</scope>
</reference>
<comment type="caution">
    <text evidence="2">The sequence shown here is derived from an EMBL/GenBank/DDBJ whole genome shotgun (WGS) entry which is preliminary data.</text>
</comment>
<organism evidence="2 3">
    <name type="scientific">Candidatus Colimorpha enterica</name>
    <dbReference type="NCBI Taxonomy" id="3083063"/>
    <lineage>
        <taxon>Bacteria</taxon>
        <taxon>Pseudomonadati</taxon>
        <taxon>Bacteroidota</taxon>
        <taxon>Bacteroidia</taxon>
        <taxon>Bacteroidales</taxon>
        <taxon>Candidatus Colimorpha</taxon>
    </lineage>
</organism>
<evidence type="ECO:0000313" key="2">
    <source>
        <dbReference type="EMBL" id="CDC76257.1"/>
    </source>
</evidence>
<proteinExistence type="predicted"/>
<dbReference type="Proteomes" id="UP000017938">
    <property type="component" value="Unassembled WGS sequence"/>
</dbReference>
<protein>
    <recommendedName>
        <fullName evidence="1">WCX domain-containing protein</fullName>
    </recommendedName>
</protein>
<evidence type="ECO:0000259" key="1">
    <source>
        <dbReference type="Pfam" id="PF25583"/>
    </source>
</evidence>
<gene>
    <name evidence="2" type="ORF">BN580_00152</name>
</gene>
<dbReference type="Pfam" id="PF25583">
    <property type="entry name" value="WCX"/>
    <property type="match status" value="1"/>
</dbReference>
<dbReference type="EMBL" id="CBFW010000357">
    <property type="protein sequence ID" value="CDC76257.1"/>
    <property type="molecule type" value="Genomic_DNA"/>
</dbReference>
<evidence type="ECO:0000313" key="3">
    <source>
        <dbReference type="Proteomes" id="UP000017938"/>
    </source>
</evidence>
<feature type="domain" description="WCX" evidence="1">
    <location>
        <begin position="6"/>
        <end position="82"/>
    </location>
</feature>
<name>R6V0D3_9BACT</name>
<dbReference type="STRING" id="1263015.BN580_00152"/>
<sequence>MYDGTKEKVTLLCKNELMNYIVDKFGDEVETSPTDDSHFKAVVEVSVSQTFFAWVFQFNGEVKVTNPSAVVSRYREMLENALK</sequence>